<dbReference type="AlphaFoldDB" id="A0A645JH75"/>
<proteinExistence type="predicted"/>
<reference evidence="1" key="1">
    <citation type="submission" date="2019-08" db="EMBL/GenBank/DDBJ databases">
        <authorList>
            <person name="Kucharzyk K."/>
            <person name="Murdoch R.W."/>
            <person name="Higgins S."/>
            <person name="Loffler F."/>
        </authorList>
    </citation>
    <scope>NUCLEOTIDE SEQUENCE</scope>
</reference>
<accession>A0A645JH75</accession>
<protein>
    <submittedName>
        <fullName evidence="1">Uncharacterized protein</fullName>
    </submittedName>
</protein>
<evidence type="ECO:0000313" key="1">
    <source>
        <dbReference type="EMBL" id="MPN62460.1"/>
    </source>
</evidence>
<gene>
    <name evidence="1" type="ORF">SDC9_210209</name>
</gene>
<sequence>MRQFHHTLLITEKVREQPLVNVKNPQKVSDLFIEKVSLREYIQKSAFFQRPNNVSVQVVHIGARAVPFGKTGEFFMESRVHFTAQGVFAGFAPTQQGFIKTIVFDVVFTEKIDGKKL</sequence>
<name>A0A645JH75_9ZZZZ</name>
<dbReference type="EMBL" id="VSSQ01140510">
    <property type="protein sequence ID" value="MPN62460.1"/>
    <property type="molecule type" value="Genomic_DNA"/>
</dbReference>
<comment type="caution">
    <text evidence="1">The sequence shown here is derived from an EMBL/GenBank/DDBJ whole genome shotgun (WGS) entry which is preliminary data.</text>
</comment>
<organism evidence="1">
    <name type="scientific">bioreactor metagenome</name>
    <dbReference type="NCBI Taxonomy" id="1076179"/>
    <lineage>
        <taxon>unclassified sequences</taxon>
        <taxon>metagenomes</taxon>
        <taxon>ecological metagenomes</taxon>
    </lineage>
</organism>